<organism evidence="3 4">
    <name type="scientific">Diplogelasinospora grovesii</name>
    <dbReference type="NCBI Taxonomy" id="303347"/>
    <lineage>
        <taxon>Eukaryota</taxon>
        <taxon>Fungi</taxon>
        <taxon>Dikarya</taxon>
        <taxon>Ascomycota</taxon>
        <taxon>Pezizomycotina</taxon>
        <taxon>Sordariomycetes</taxon>
        <taxon>Sordariomycetidae</taxon>
        <taxon>Sordariales</taxon>
        <taxon>Diplogelasinosporaceae</taxon>
        <taxon>Diplogelasinospora</taxon>
    </lineage>
</organism>
<feature type="region of interest" description="Disordered" evidence="2">
    <location>
        <begin position="139"/>
        <end position="233"/>
    </location>
</feature>
<keyword evidence="4" id="KW-1185">Reference proteome</keyword>
<evidence type="ECO:0000313" key="4">
    <source>
        <dbReference type="Proteomes" id="UP001303473"/>
    </source>
</evidence>
<evidence type="ECO:0000256" key="2">
    <source>
        <dbReference type="SAM" id="MobiDB-lite"/>
    </source>
</evidence>
<protein>
    <submittedName>
        <fullName evidence="3">Uncharacterized protein</fullName>
    </submittedName>
</protein>
<keyword evidence="1" id="KW-0175">Coiled coil</keyword>
<feature type="compositionally biased region" description="Low complexity" evidence="2">
    <location>
        <begin position="83"/>
        <end position="95"/>
    </location>
</feature>
<dbReference type="AlphaFoldDB" id="A0AAN6N6N3"/>
<feature type="compositionally biased region" description="Low complexity" evidence="2">
    <location>
        <begin position="220"/>
        <end position="232"/>
    </location>
</feature>
<feature type="compositionally biased region" description="Low complexity" evidence="2">
    <location>
        <begin position="152"/>
        <end position="196"/>
    </location>
</feature>
<evidence type="ECO:0000313" key="3">
    <source>
        <dbReference type="EMBL" id="KAK3938738.1"/>
    </source>
</evidence>
<gene>
    <name evidence="3" type="ORF">QBC46DRAFT_389503</name>
</gene>
<feature type="region of interest" description="Disordered" evidence="2">
    <location>
        <begin position="54"/>
        <end position="95"/>
    </location>
</feature>
<comment type="caution">
    <text evidence="3">The sequence shown here is derived from an EMBL/GenBank/DDBJ whole genome shotgun (WGS) entry which is preliminary data.</text>
</comment>
<reference evidence="4" key="1">
    <citation type="journal article" date="2023" name="Mol. Phylogenet. Evol.">
        <title>Genome-scale phylogeny and comparative genomics of the fungal order Sordariales.</title>
        <authorList>
            <person name="Hensen N."/>
            <person name="Bonometti L."/>
            <person name="Westerberg I."/>
            <person name="Brannstrom I.O."/>
            <person name="Guillou S."/>
            <person name="Cros-Aarteil S."/>
            <person name="Calhoun S."/>
            <person name="Haridas S."/>
            <person name="Kuo A."/>
            <person name="Mondo S."/>
            <person name="Pangilinan J."/>
            <person name="Riley R."/>
            <person name="LaButti K."/>
            <person name="Andreopoulos B."/>
            <person name="Lipzen A."/>
            <person name="Chen C."/>
            <person name="Yan M."/>
            <person name="Daum C."/>
            <person name="Ng V."/>
            <person name="Clum A."/>
            <person name="Steindorff A."/>
            <person name="Ohm R.A."/>
            <person name="Martin F."/>
            <person name="Silar P."/>
            <person name="Natvig D.O."/>
            <person name="Lalanne C."/>
            <person name="Gautier V."/>
            <person name="Ament-Velasquez S.L."/>
            <person name="Kruys A."/>
            <person name="Hutchinson M.I."/>
            <person name="Powell A.J."/>
            <person name="Barry K."/>
            <person name="Miller A.N."/>
            <person name="Grigoriev I.V."/>
            <person name="Debuchy R."/>
            <person name="Gladieux P."/>
            <person name="Hiltunen Thoren M."/>
            <person name="Johannesson H."/>
        </authorList>
    </citation>
    <scope>NUCLEOTIDE SEQUENCE [LARGE SCALE GENOMIC DNA]</scope>
    <source>
        <strain evidence="4">CBS 340.73</strain>
    </source>
</reference>
<evidence type="ECO:0000256" key="1">
    <source>
        <dbReference type="SAM" id="Coils"/>
    </source>
</evidence>
<proteinExistence type="predicted"/>
<sequence length="296" mass="30887">MLSQYYGAPLDHYSTSTTSQYVPSSTAADMSMFTLAGSSTMNWASCAPNFESSNAWHPPPPTAGQYAPSTSQGDYFGPVTHVSSPSSPASPADMSSAGVVWDINDQPLYSPLSENTPATQYSPMHCQFTAGTLPSTSPIGGISGINPTIALPSKSARSTSSPSPPTSRSGSKAKIAAPSPPAQASKSKASSSSGSAKGKGKAKATASTKAVAKKADPKAKPGSPGSKKSIPATPALMTNVLEMAQESVKMLERERGVLQQQTKELQMNVGLIREAIEQQTMDLKEAVKRAENLRYL</sequence>
<accession>A0AAN6N6N3</accession>
<name>A0AAN6N6N3_9PEZI</name>
<dbReference type="EMBL" id="MU853823">
    <property type="protein sequence ID" value="KAK3938738.1"/>
    <property type="molecule type" value="Genomic_DNA"/>
</dbReference>
<feature type="coiled-coil region" evidence="1">
    <location>
        <begin position="241"/>
        <end position="293"/>
    </location>
</feature>
<dbReference type="Proteomes" id="UP001303473">
    <property type="component" value="Unassembled WGS sequence"/>
</dbReference>